<protein>
    <submittedName>
        <fullName evidence="9">Putative peptidoglycan binding domain-containing protein</fullName>
    </submittedName>
</protein>
<dbReference type="GO" id="GO:0018104">
    <property type="term" value="P:peptidoglycan-protein cross-linking"/>
    <property type="evidence" value="ECO:0007669"/>
    <property type="project" value="TreeGrafter"/>
</dbReference>
<dbReference type="STRING" id="1526.SAMN02910262_02154"/>
<evidence type="ECO:0000256" key="2">
    <source>
        <dbReference type="ARBA" id="ARBA00022679"/>
    </source>
</evidence>
<accession>A0A1I0EST6</accession>
<keyword evidence="5 6" id="KW-0961">Cell wall biogenesis/degradation</keyword>
<feature type="active site" description="Proton donor/acceptor" evidence="6">
    <location>
        <position position="557"/>
    </location>
</feature>
<feature type="domain" description="L,D-TPase catalytic" evidence="8">
    <location>
        <begin position="483"/>
        <end position="602"/>
    </location>
</feature>
<evidence type="ECO:0000256" key="1">
    <source>
        <dbReference type="ARBA" id="ARBA00004752"/>
    </source>
</evidence>
<feature type="compositionally biased region" description="Basic residues" evidence="7">
    <location>
        <begin position="15"/>
        <end position="24"/>
    </location>
</feature>
<dbReference type="SUPFAM" id="SSF141523">
    <property type="entry name" value="L,D-transpeptidase catalytic domain-like"/>
    <property type="match status" value="1"/>
</dbReference>
<dbReference type="PANTHER" id="PTHR30582:SF33">
    <property type="entry name" value="EXPORTED PROTEIN"/>
    <property type="match status" value="1"/>
</dbReference>
<evidence type="ECO:0000256" key="7">
    <source>
        <dbReference type="SAM" id="MobiDB-lite"/>
    </source>
</evidence>
<dbReference type="PANTHER" id="PTHR30582">
    <property type="entry name" value="L,D-TRANSPEPTIDASE"/>
    <property type="match status" value="1"/>
</dbReference>
<dbReference type="InterPro" id="IPR038063">
    <property type="entry name" value="Transpep_catalytic_dom"/>
</dbReference>
<dbReference type="InterPro" id="IPR050979">
    <property type="entry name" value="LD-transpeptidase"/>
</dbReference>
<reference evidence="9 10" key="1">
    <citation type="submission" date="2016-10" db="EMBL/GenBank/DDBJ databases">
        <authorList>
            <person name="de Groot N.N."/>
        </authorList>
    </citation>
    <scope>NUCLEOTIDE SEQUENCE [LARGE SCALE GENOMIC DNA]</scope>
    <source>
        <strain evidence="9 10">KH1P1</strain>
    </source>
</reference>
<dbReference type="AlphaFoldDB" id="A0A1I0EST6"/>
<evidence type="ECO:0000313" key="10">
    <source>
        <dbReference type="Proteomes" id="UP000199820"/>
    </source>
</evidence>
<feature type="region of interest" description="Disordered" evidence="7">
    <location>
        <begin position="1"/>
        <end position="141"/>
    </location>
</feature>
<keyword evidence="10" id="KW-1185">Reference proteome</keyword>
<proteinExistence type="predicted"/>
<dbReference type="EMBL" id="FOIL01000020">
    <property type="protein sequence ID" value="SET47901.1"/>
    <property type="molecule type" value="Genomic_DNA"/>
</dbReference>
<dbReference type="Pfam" id="PF03734">
    <property type="entry name" value="YkuD"/>
    <property type="match status" value="1"/>
</dbReference>
<dbReference type="PROSITE" id="PS52029">
    <property type="entry name" value="LD_TPASE"/>
    <property type="match status" value="1"/>
</dbReference>
<feature type="compositionally biased region" description="Basic and acidic residues" evidence="7">
    <location>
        <begin position="119"/>
        <end position="137"/>
    </location>
</feature>
<feature type="active site" description="Nucleophile" evidence="6">
    <location>
        <position position="578"/>
    </location>
</feature>
<dbReference type="InterPro" id="IPR038054">
    <property type="entry name" value="LD_TPept-like_central_sf"/>
</dbReference>
<comment type="pathway">
    <text evidence="1 6">Cell wall biogenesis; peptidoglycan biosynthesis.</text>
</comment>
<dbReference type="InterPro" id="IPR022029">
    <property type="entry name" value="YoaR-like_PG-bd"/>
</dbReference>
<evidence type="ECO:0000259" key="8">
    <source>
        <dbReference type="PROSITE" id="PS52029"/>
    </source>
</evidence>
<feature type="compositionally biased region" description="Polar residues" evidence="7">
    <location>
        <begin position="641"/>
        <end position="657"/>
    </location>
</feature>
<feature type="compositionally biased region" description="Low complexity" evidence="7">
    <location>
        <begin position="621"/>
        <end position="640"/>
    </location>
</feature>
<dbReference type="InterPro" id="IPR005490">
    <property type="entry name" value="LD_TPept_cat_dom"/>
</dbReference>
<dbReference type="GO" id="GO:0005576">
    <property type="term" value="C:extracellular region"/>
    <property type="evidence" value="ECO:0007669"/>
    <property type="project" value="TreeGrafter"/>
</dbReference>
<dbReference type="Proteomes" id="UP000199820">
    <property type="component" value="Unassembled WGS sequence"/>
</dbReference>
<dbReference type="GO" id="GO:0071972">
    <property type="term" value="F:peptidoglycan L,D-transpeptidase activity"/>
    <property type="evidence" value="ECO:0007669"/>
    <property type="project" value="TreeGrafter"/>
</dbReference>
<sequence>MSKKDKMNTPESLPKRGRSRSKYAKKNERIEAWAEEPKEIRAEEPEENRAEDRKKAPAEEPEEIRAEKKKENPRASAEESDRPENEAAETSDEHNEPEKMNAFGADAFPEEPTESSAAEEPKKRGRSRAEKNNRDLTAEGDVPGKKKAMIAAAAAAAVLFCGAGGYAVKAQTYRNAFFPQTIINGVDASGKTPQEVEQEIEHDTRNYTLTIAEREGKSESIAGQSVDMKPEFDGSIEKLLEDQNIWKWGLNLGKQKKFTIDTAVTFDEKKLEKLVDDLECLDRKTQTRPENASVSEYADGKGYSLVPAKKGTLADSDKLHEAVRDAMKNLQTELDLEKEDLYLHPTIDDDNETLLSTLDHLNKAAEMSVIYRFGDEKEVLNGDTIRTWLSVGEDGSMRVNEGEAAAYVSSLAQKYDTVGRTRGFRTSYGTTVDVNGGTYGWKIDTATETANLLAAVREGESAEKEPAYAKSGKSRSNGGIGDTYVEVNLTGQHLYYYKNGTLVLDTDFVSGNLSKGHGTPNGVYTVAYKQKNAVLKGENYRTPVSYWMPFNNGIGFHDANWRGSFGGTIYKTNGSHGCINMPPSMAKKLFENIDTGCIVVCYGAAGTESKKTSRDGRPSGTEAAAETSAQASESAPTAQAGQTAENKQKTEPANTQVGPGGAATPTSAAAQPETSAAKPAGTAAAKPAETQADGPRAGQPAQTKTEAAKQETAAVSGPGSDRNVGAAVGPGAA</sequence>
<dbReference type="GO" id="GO:0008360">
    <property type="term" value="P:regulation of cell shape"/>
    <property type="evidence" value="ECO:0007669"/>
    <property type="project" value="UniProtKB-UniRule"/>
</dbReference>
<dbReference type="GO" id="GO:0071555">
    <property type="term" value="P:cell wall organization"/>
    <property type="evidence" value="ECO:0007669"/>
    <property type="project" value="UniProtKB-UniRule"/>
</dbReference>
<evidence type="ECO:0000256" key="4">
    <source>
        <dbReference type="ARBA" id="ARBA00022984"/>
    </source>
</evidence>
<organism evidence="9 10">
    <name type="scientific">[Clostridium] aminophilum</name>
    <dbReference type="NCBI Taxonomy" id="1526"/>
    <lineage>
        <taxon>Bacteria</taxon>
        <taxon>Bacillati</taxon>
        <taxon>Bacillota</taxon>
        <taxon>Clostridia</taxon>
        <taxon>Lachnospirales</taxon>
        <taxon>Lachnospiraceae</taxon>
    </lineage>
</organism>
<dbReference type="CDD" id="cd16913">
    <property type="entry name" value="YkuD_like"/>
    <property type="match status" value="1"/>
</dbReference>
<feature type="compositionally biased region" description="Basic and acidic residues" evidence="7">
    <location>
        <begin position="25"/>
        <end position="99"/>
    </location>
</feature>
<dbReference type="SUPFAM" id="SSF143985">
    <property type="entry name" value="L,D-transpeptidase pre-catalytic domain-like"/>
    <property type="match status" value="1"/>
</dbReference>
<gene>
    <name evidence="9" type="ORF">SAMN04487771_102026</name>
</gene>
<feature type="compositionally biased region" description="Low complexity" evidence="7">
    <location>
        <begin position="701"/>
        <end position="714"/>
    </location>
</feature>
<dbReference type="GO" id="GO:0016740">
    <property type="term" value="F:transferase activity"/>
    <property type="evidence" value="ECO:0007669"/>
    <property type="project" value="UniProtKB-KW"/>
</dbReference>
<keyword evidence="4 6" id="KW-0573">Peptidoglycan synthesis</keyword>
<evidence type="ECO:0000256" key="6">
    <source>
        <dbReference type="PROSITE-ProRule" id="PRU01373"/>
    </source>
</evidence>
<feature type="region of interest" description="Disordered" evidence="7">
    <location>
        <begin position="608"/>
        <end position="733"/>
    </location>
</feature>
<dbReference type="Pfam" id="PF12229">
    <property type="entry name" value="PG_binding_4"/>
    <property type="match status" value="2"/>
</dbReference>
<feature type="compositionally biased region" description="Basic and acidic residues" evidence="7">
    <location>
        <begin position="608"/>
        <end position="617"/>
    </location>
</feature>
<keyword evidence="3 6" id="KW-0133">Cell shape</keyword>
<name>A0A1I0EST6_9FIRM</name>
<evidence type="ECO:0000256" key="3">
    <source>
        <dbReference type="ARBA" id="ARBA00022960"/>
    </source>
</evidence>
<keyword evidence="2" id="KW-0808">Transferase</keyword>
<dbReference type="UniPathway" id="UPA00219"/>
<dbReference type="Gene3D" id="3.10.20.800">
    <property type="match status" value="1"/>
</dbReference>
<dbReference type="RefSeq" id="WP_074649469.1">
    <property type="nucleotide sequence ID" value="NZ_FOIL01000020.1"/>
</dbReference>
<dbReference type="Gene3D" id="2.40.440.10">
    <property type="entry name" value="L,D-transpeptidase catalytic domain-like"/>
    <property type="match status" value="1"/>
</dbReference>
<evidence type="ECO:0000256" key="5">
    <source>
        <dbReference type="ARBA" id="ARBA00023316"/>
    </source>
</evidence>
<evidence type="ECO:0000313" key="9">
    <source>
        <dbReference type="EMBL" id="SET47901.1"/>
    </source>
</evidence>
<feature type="compositionally biased region" description="Low complexity" evidence="7">
    <location>
        <begin position="662"/>
        <end position="692"/>
    </location>
</feature>